<feature type="compositionally biased region" description="Polar residues" evidence="1">
    <location>
        <begin position="449"/>
        <end position="462"/>
    </location>
</feature>
<dbReference type="EMBL" id="JAPEUV010000075">
    <property type="protein sequence ID" value="KAJ4334558.1"/>
    <property type="molecule type" value="Genomic_DNA"/>
</dbReference>
<dbReference type="InterPro" id="IPR036465">
    <property type="entry name" value="vWFA_dom_sf"/>
</dbReference>
<dbReference type="OrthoDB" id="3760848at2759"/>
<feature type="region of interest" description="Disordered" evidence="1">
    <location>
        <begin position="512"/>
        <end position="536"/>
    </location>
</feature>
<dbReference type="PROSITE" id="PS50127">
    <property type="entry name" value="UBC_2"/>
    <property type="match status" value="1"/>
</dbReference>
<dbReference type="Gene3D" id="3.10.110.10">
    <property type="entry name" value="Ubiquitin Conjugating Enzyme"/>
    <property type="match status" value="1"/>
</dbReference>
<feature type="region of interest" description="Disordered" evidence="1">
    <location>
        <begin position="225"/>
        <end position="247"/>
    </location>
</feature>
<dbReference type="InterPro" id="IPR016135">
    <property type="entry name" value="UBQ-conjugating_enzyme/RWD"/>
</dbReference>
<keyword evidence="4" id="KW-1185">Reference proteome</keyword>
<evidence type="ECO:0000259" key="2">
    <source>
        <dbReference type="PROSITE" id="PS50127"/>
    </source>
</evidence>
<reference evidence="3" key="1">
    <citation type="submission" date="2022-10" db="EMBL/GenBank/DDBJ databases">
        <title>Tapping the CABI collections for fungal endophytes: first genome assemblies for Collariella, Neodidymelliopsis, Ascochyta clinopodiicola, Didymella pomorum, Didymosphaeria variabile, Neocosmospora piperis and Neocucurbitaria cava.</title>
        <authorList>
            <person name="Hill R."/>
        </authorList>
    </citation>
    <scope>NUCLEOTIDE SEQUENCE</scope>
    <source>
        <strain evidence="3">IMI 360193</strain>
    </source>
</reference>
<dbReference type="InterPro" id="IPR000608">
    <property type="entry name" value="UBC"/>
</dbReference>
<feature type="region of interest" description="Disordered" evidence="1">
    <location>
        <begin position="541"/>
        <end position="560"/>
    </location>
</feature>
<dbReference type="Proteomes" id="UP001140562">
    <property type="component" value="Unassembled WGS sequence"/>
</dbReference>
<comment type="caution">
    <text evidence="3">The sequence shown here is derived from an EMBL/GenBank/DDBJ whole genome shotgun (WGS) entry which is preliminary data.</text>
</comment>
<feature type="domain" description="UBC core" evidence="2">
    <location>
        <begin position="13"/>
        <end position="171"/>
    </location>
</feature>
<name>A0A9W8WVZ2_9PLEO</name>
<gene>
    <name evidence="3" type="ORF">N0V87_006790</name>
</gene>
<feature type="compositionally biased region" description="Polar residues" evidence="1">
    <location>
        <begin position="225"/>
        <end position="236"/>
    </location>
</feature>
<proteinExistence type="predicted"/>
<dbReference type="SUPFAM" id="SSF54495">
    <property type="entry name" value="UBC-like"/>
    <property type="match status" value="1"/>
</dbReference>
<feature type="region of interest" description="Disordered" evidence="1">
    <location>
        <begin position="426"/>
        <end position="487"/>
    </location>
</feature>
<dbReference type="CDD" id="cd23814">
    <property type="entry name" value="UEV_AKTIP"/>
    <property type="match status" value="1"/>
</dbReference>
<dbReference type="SUPFAM" id="SSF53300">
    <property type="entry name" value="vWA-like"/>
    <property type="match status" value="1"/>
</dbReference>
<sequence length="1119" mass="123154">MPLPASSLRLSSFRKQHLLIEFSTLQHAQLDGVFVSITPGDPSLWVGVIFVRKGPYAPAVLRFQISFPSSYPALPPLVTFSTDVFHPLLTPLTTYTHTTASSDTDTVSATDDERLPPGGFSLRHGFPHWFGRARRSTVGSRDVSGSAVESPAQSVTPVHSTVENATTGGHGSPLPATGVSIVTILEYIRSSFSEEAILDSVPLEAAANPGAHHAWRAYRGPALSAQQPLSPVSSTPGEGPALGRNRKPGEWNWDGVWEERVKRAVNASLSESVLYGSATGDDIIRFQQGDGETTARIKKYLDVATARTDTTPYAVRLHFDASSMALAALESFALSQQSAFCPPPLHIQKKPRRATIRKRVFRKSTHHQVDNKYVYGPLDDIINEIRSDIWESPHDYSTEASYFGWAAPLEVPATWTVTPLPVSRLPSSQPLTIRKNRESRSSTSGSSMGDHTNFSRTSNLDNEFNGGPVGAPASTGTTPWPSFNAPVSYETAHTPDVSGNVGHTCQIEAAENLSQNADDRPTKRRPSVLRLLTGLSRLRRTDTGETCGSSGDASDLALPTRLGAHNAKDVGEDSSPEPSEDAVEAYIRKYARNGARLGSIMGRIAKRLPSPIERRNEEPDARDVATCGKTPTTLRAAVRVFSGITRLTKEEQQEFWIAVEIEGALHNRGLLPGSTIDVIFVVDNAYYVSKECLGRALDAVNGALYQLDRNDRVALYTTHCTHQSITGNRPDLLFPLGYFDTDTEGTFRNLTASIAKCGTQAWKPPRPNPSMADVILSVAKSLEDKNLRHRRTHVVLLSPAAHILHDVSQSCPNLYIHQINPAAIPFQRSPDAGDVDCMEECCKNVFISNWSQYQSLQGRIKRILKYARSVKPVGEISQVCIDLRARDGCEIIECSGKKDIASLRLGQVHTVFAKLRVTQSATKEVDLVSQNPILNSSLDIKDLRQQLQNAATVGAVKVHLLDVQVYHQNTLHGSDCWNYTETPCLVVRKLGGLAPPFDTAVEVHKRKLFRRFVQLEMDAAAKEAGVILADLTNNQDPLQKLVQRILKEVERYRQVLEYEQEHRQRLPLCPGPIAIETSPHEWLVDVWSRKKTKRQGVAVVEEEEITGLIDGLHGLERLG</sequence>
<evidence type="ECO:0000256" key="1">
    <source>
        <dbReference type="SAM" id="MobiDB-lite"/>
    </source>
</evidence>
<evidence type="ECO:0000313" key="4">
    <source>
        <dbReference type="Proteomes" id="UP001140562"/>
    </source>
</evidence>
<dbReference type="Pfam" id="PF00179">
    <property type="entry name" value="UQ_con"/>
    <property type="match status" value="1"/>
</dbReference>
<protein>
    <recommendedName>
        <fullName evidence="2">UBC core domain-containing protein</fullName>
    </recommendedName>
</protein>
<evidence type="ECO:0000313" key="3">
    <source>
        <dbReference type="EMBL" id="KAJ4334558.1"/>
    </source>
</evidence>
<organism evidence="3 4">
    <name type="scientific">Didymella glomerata</name>
    <dbReference type="NCBI Taxonomy" id="749621"/>
    <lineage>
        <taxon>Eukaryota</taxon>
        <taxon>Fungi</taxon>
        <taxon>Dikarya</taxon>
        <taxon>Ascomycota</taxon>
        <taxon>Pezizomycotina</taxon>
        <taxon>Dothideomycetes</taxon>
        <taxon>Pleosporomycetidae</taxon>
        <taxon>Pleosporales</taxon>
        <taxon>Pleosporineae</taxon>
        <taxon>Didymellaceae</taxon>
        <taxon>Didymella</taxon>
    </lineage>
</organism>
<dbReference type="AlphaFoldDB" id="A0A9W8WVZ2"/>
<accession>A0A9W8WVZ2</accession>